<evidence type="ECO:0000313" key="3">
    <source>
        <dbReference type="Proteomes" id="UP001159363"/>
    </source>
</evidence>
<evidence type="ECO:0000256" key="1">
    <source>
        <dbReference type="SAM" id="MobiDB-lite"/>
    </source>
</evidence>
<comment type="caution">
    <text evidence="2">The sequence shown here is derived from an EMBL/GenBank/DDBJ whole genome shotgun (WGS) entry which is preliminary data.</text>
</comment>
<keyword evidence="3" id="KW-1185">Reference proteome</keyword>
<protein>
    <submittedName>
        <fullName evidence="2">Uncharacterized protein</fullName>
    </submittedName>
</protein>
<feature type="region of interest" description="Disordered" evidence="1">
    <location>
        <begin position="146"/>
        <end position="171"/>
    </location>
</feature>
<evidence type="ECO:0000313" key="2">
    <source>
        <dbReference type="EMBL" id="KAJ8877437.1"/>
    </source>
</evidence>
<feature type="non-terminal residue" evidence="2">
    <location>
        <position position="387"/>
    </location>
</feature>
<sequence length="387" mass="43454">MSIVFANTTDSKIQHWYGNRVSSTLEYTLPFPHRKLHAAHLPLVSPCSPMIQPWQLLGATFTLSDMRKRNLEESRLVPEPITRFLGNPLSFHATILKAHAIPTWPTPTIVTLLPEDSLGCATWRFGRLLTSRSLEPMWVIEVSMEQRRNERAGETEDPREDPPTNGIVRHDSHMRNPDLYLLIYPACLLNPSCDSYAKKNATDATCIELIAENQDMDEYRYNLENNESGINLCGTMWRGAMVAERLGFPAGSPRFSQVGIVPNDAVCRRVFSGNSPPFHYGAVPYHNHCGRGSTVRYGYATRWRGTIRGRCGVGARSLAPQQREPRSIPDFRTWESCRTMPLVGVFSRVSFVSPRPSIPTLLHTHFASPSSALKTALLEAVQISPLT</sequence>
<gene>
    <name evidence="2" type="ORF">PR048_021891</name>
</gene>
<organism evidence="2 3">
    <name type="scientific">Dryococelus australis</name>
    <dbReference type="NCBI Taxonomy" id="614101"/>
    <lineage>
        <taxon>Eukaryota</taxon>
        <taxon>Metazoa</taxon>
        <taxon>Ecdysozoa</taxon>
        <taxon>Arthropoda</taxon>
        <taxon>Hexapoda</taxon>
        <taxon>Insecta</taxon>
        <taxon>Pterygota</taxon>
        <taxon>Neoptera</taxon>
        <taxon>Polyneoptera</taxon>
        <taxon>Phasmatodea</taxon>
        <taxon>Verophasmatodea</taxon>
        <taxon>Anareolatae</taxon>
        <taxon>Phasmatidae</taxon>
        <taxon>Eurycanthinae</taxon>
        <taxon>Dryococelus</taxon>
    </lineage>
</organism>
<name>A0ABQ9GZK9_9NEOP</name>
<accession>A0ABQ9GZK9</accession>
<dbReference type="EMBL" id="JARBHB010000008">
    <property type="protein sequence ID" value="KAJ8877437.1"/>
    <property type="molecule type" value="Genomic_DNA"/>
</dbReference>
<dbReference type="Proteomes" id="UP001159363">
    <property type="component" value="Chromosome 7"/>
</dbReference>
<proteinExistence type="predicted"/>
<reference evidence="2 3" key="1">
    <citation type="submission" date="2023-02" db="EMBL/GenBank/DDBJ databases">
        <title>LHISI_Scaffold_Assembly.</title>
        <authorList>
            <person name="Stuart O.P."/>
            <person name="Cleave R."/>
            <person name="Magrath M.J.L."/>
            <person name="Mikheyev A.S."/>
        </authorList>
    </citation>
    <scope>NUCLEOTIDE SEQUENCE [LARGE SCALE GENOMIC DNA]</scope>
    <source>
        <strain evidence="2">Daus_M_001</strain>
        <tissue evidence="2">Leg muscle</tissue>
    </source>
</reference>